<dbReference type="InterPro" id="IPR036942">
    <property type="entry name" value="Beta-barrel_TonB_sf"/>
</dbReference>
<dbReference type="SUPFAM" id="SSF56935">
    <property type="entry name" value="Porins"/>
    <property type="match status" value="1"/>
</dbReference>
<sequence length="717" mass="79827">MKLSRVNVAVLSALAAGLVHAESDVSTFEEVVVTANKYEESLSKTAGSVSVIDGEELRKSGATELYEVFKDEPGVSVTGSAGTAQNIAIRGMTGNRISIVKDGIATSDGYGASDINDIAGHNSFDLASAKEIQVVKGASSTSFGSGAIGGVVIIKSLAPEDYLQGEAFYVDASTNYASNSNRYRFDSNLAFALGDTESLVQAAYWSGDETKSYDENKWSRELEGVSAAYTINHYLNEAWLLKAKADFYTEVMERKEGQALPQFDGKMEAETFFEENTTSTYLFWLGAEYEAESMLLDTLDTKIYYRSTEFNNDKNVLMYRDQGNSRVWRREIENRVFNDRLIGWSADLTKETYFGDVKNTFVYGAKFETTYHDRPVDEKKAEGQTTQEADKNSFAPATSYSIGAFMQDSIEFGKWRGMLGLRYDSYRLSSDDADSITEEGIFEEESLPDNNSYEISPSASLAYQFTPAFNTYLSYRHGYRAPEYSKTYGLVDHSAIALSGFILMPNFDLEAETSDSFELGAKYDDGKLRLYGAAFYNIFENFIDVKVTGKDDQRLVTIQTYENLDGVRTYGAEASLEYLLTNAITAKTSIGIVDGKDKDGEYVRVITPLEGNASLNYDDGSLNSYLRINWAGNMTRTTTCEVRSGVEGDCAETAGWATLDAGVGYNFDKRTRINFNVLNLLDREYVMYQDIAGQTSEQKKWLYASGRYFTVNARYAF</sequence>
<comment type="caution">
    <text evidence="16">The sequence shown here is derived from an EMBL/GenBank/DDBJ whole genome shotgun (WGS) entry which is preliminary data.</text>
</comment>
<dbReference type="Proteomes" id="UP000006228">
    <property type="component" value="Unassembled WGS sequence"/>
</dbReference>
<dbReference type="Pfam" id="PF00593">
    <property type="entry name" value="TonB_dep_Rec_b-barrel"/>
    <property type="match status" value="1"/>
</dbReference>
<evidence type="ECO:0000313" key="16">
    <source>
        <dbReference type="EMBL" id="EGA72104.1"/>
    </source>
</evidence>
<evidence type="ECO:0000256" key="10">
    <source>
        <dbReference type="ARBA" id="ARBA00023237"/>
    </source>
</evidence>
<evidence type="ECO:0000256" key="12">
    <source>
        <dbReference type="RuleBase" id="RU003357"/>
    </source>
</evidence>
<comment type="subcellular location">
    <subcellularLocation>
        <location evidence="1 11">Cell outer membrane</location>
        <topology evidence="1 11">Multi-pass membrane protein</topology>
    </subcellularLocation>
</comment>
<keyword evidence="9 16" id="KW-0675">Receptor</keyword>
<dbReference type="PANTHER" id="PTHR30069">
    <property type="entry name" value="TONB-DEPENDENT OUTER MEMBRANE RECEPTOR"/>
    <property type="match status" value="1"/>
</dbReference>
<dbReference type="NCBIfam" id="TIGR01785">
    <property type="entry name" value="TonB-hemin"/>
    <property type="match status" value="1"/>
</dbReference>
<reference evidence="16 17" key="1">
    <citation type="journal article" date="2012" name="Int. J. Syst. Evol. Microbiol.">
        <title>Vibrio caribbeanicus sp. nov., isolated from the marine sponge Scleritoderma cyanea.</title>
        <authorList>
            <person name="Hoffmann M."/>
            <person name="Monday S.R."/>
            <person name="Allard M.W."/>
            <person name="Strain E.A."/>
            <person name="Whittaker P."/>
            <person name="Naum M."/>
            <person name="McCarthy P.J."/>
            <person name="Lopez J.V."/>
            <person name="Fischer M."/>
            <person name="Brown E.W."/>
        </authorList>
    </citation>
    <scope>NUCLEOTIDE SEQUENCE [LARGE SCALE GENOMIC DNA]</scope>
    <source>
        <strain evidence="17">DSMZ 21326</strain>
    </source>
</reference>
<protein>
    <submittedName>
        <fullName evidence="16">TonB system receptor, putative</fullName>
    </submittedName>
</protein>
<dbReference type="InterPro" id="IPR012910">
    <property type="entry name" value="Plug_dom"/>
</dbReference>
<dbReference type="RefSeq" id="WP_008072791.1">
    <property type="nucleotide sequence ID" value="NZ_AEVT01000006.1"/>
</dbReference>
<dbReference type="eggNOG" id="COG4771">
    <property type="taxonomic scope" value="Bacteria"/>
</dbReference>
<evidence type="ECO:0000256" key="5">
    <source>
        <dbReference type="ARBA" id="ARBA00022692"/>
    </source>
</evidence>
<keyword evidence="6 13" id="KW-0732">Signal</keyword>
<keyword evidence="7 12" id="KW-0798">TonB box</keyword>
<keyword evidence="4 11" id="KW-1134">Transmembrane beta strand</keyword>
<evidence type="ECO:0000313" key="17">
    <source>
        <dbReference type="Proteomes" id="UP000006228"/>
    </source>
</evidence>
<dbReference type="InterPro" id="IPR010949">
    <property type="entry name" value="TonB_Hb/transfer/lactofer_rcpt"/>
</dbReference>
<evidence type="ECO:0000256" key="7">
    <source>
        <dbReference type="ARBA" id="ARBA00023077"/>
    </source>
</evidence>
<dbReference type="GO" id="GO:0009279">
    <property type="term" value="C:cell outer membrane"/>
    <property type="evidence" value="ECO:0007669"/>
    <property type="project" value="UniProtKB-SubCell"/>
</dbReference>
<evidence type="ECO:0000259" key="15">
    <source>
        <dbReference type="Pfam" id="PF07715"/>
    </source>
</evidence>
<proteinExistence type="inferred from homology"/>
<evidence type="ECO:0000256" key="2">
    <source>
        <dbReference type="ARBA" id="ARBA00008143"/>
    </source>
</evidence>
<name>E8M1C4_PHOS4</name>
<dbReference type="OrthoDB" id="9764669at2"/>
<keyword evidence="5 11" id="KW-0812">Transmembrane</keyword>
<dbReference type="Pfam" id="PF07715">
    <property type="entry name" value="Plug"/>
    <property type="match status" value="1"/>
</dbReference>
<evidence type="ECO:0000259" key="14">
    <source>
        <dbReference type="Pfam" id="PF00593"/>
    </source>
</evidence>
<feature type="chain" id="PRO_5003224611" evidence="13">
    <location>
        <begin position="22"/>
        <end position="717"/>
    </location>
</feature>
<dbReference type="EMBL" id="AEVT01000006">
    <property type="protein sequence ID" value="EGA72104.1"/>
    <property type="molecule type" value="Genomic_DNA"/>
</dbReference>
<feature type="domain" description="TonB-dependent receptor plug" evidence="15">
    <location>
        <begin position="42"/>
        <end position="151"/>
    </location>
</feature>
<dbReference type="InterPro" id="IPR037066">
    <property type="entry name" value="Plug_dom_sf"/>
</dbReference>
<evidence type="ECO:0000256" key="1">
    <source>
        <dbReference type="ARBA" id="ARBA00004571"/>
    </source>
</evidence>
<dbReference type="NCBIfam" id="TIGR01786">
    <property type="entry name" value="TonB-hemlactrns"/>
    <property type="match status" value="1"/>
</dbReference>
<feature type="domain" description="TonB-dependent receptor-like beta-barrel" evidence="14">
    <location>
        <begin position="175"/>
        <end position="680"/>
    </location>
</feature>
<dbReference type="Gene3D" id="2.170.130.10">
    <property type="entry name" value="TonB-dependent receptor, plug domain"/>
    <property type="match status" value="1"/>
</dbReference>
<keyword evidence="3 11" id="KW-0813">Transport</keyword>
<accession>E8M1C4</accession>
<keyword evidence="8 11" id="KW-0472">Membrane</keyword>
<dbReference type="GO" id="GO:0015344">
    <property type="term" value="F:siderophore uptake transmembrane transporter activity"/>
    <property type="evidence" value="ECO:0007669"/>
    <property type="project" value="TreeGrafter"/>
</dbReference>
<organism evidence="16 17">
    <name type="scientific">Vibrio sinaloensis DSM 21326</name>
    <dbReference type="NCBI Taxonomy" id="945550"/>
    <lineage>
        <taxon>Bacteria</taxon>
        <taxon>Pseudomonadati</taxon>
        <taxon>Pseudomonadota</taxon>
        <taxon>Gammaproteobacteria</taxon>
        <taxon>Vibrionales</taxon>
        <taxon>Vibrionaceae</taxon>
        <taxon>Vibrio</taxon>
        <taxon>Vibrio oreintalis group</taxon>
    </lineage>
</organism>
<dbReference type="InterPro" id="IPR000531">
    <property type="entry name" value="Beta-barrel_TonB"/>
</dbReference>
<keyword evidence="10 11" id="KW-0998">Cell outer membrane</keyword>
<dbReference type="AlphaFoldDB" id="E8M1C4"/>
<dbReference type="Gene3D" id="2.40.170.20">
    <property type="entry name" value="TonB-dependent receptor, beta-barrel domain"/>
    <property type="match status" value="1"/>
</dbReference>
<dbReference type="InterPro" id="IPR039426">
    <property type="entry name" value="TonB-dep_rcpt-like"/>
</dbReference>
<dbReference type="InterPro" id="IPR011276">
    <property type="entry name" value="TonB_haem/Hb_rcpt"/>
</dbReference>
<evidence type="ECO:0000256" key="13">
    <source>
        <dbReference type="SAM" id="SignalP"/>
    </source>
</evidence>
<evidence type="ECO:0000256" key="6">
    <source>
        <dbReference type="ARBA" id="ARBA00022729"/>
    </source>
</evidence>
<dbReference type="GO" id="GO:0015232">
    <property type="term" value="F:heme transmembrane transporter activity"/>
    <property type="evidence" value="ECO:0007669"/>
    <property type="project" value="InterPro"/>
</dbReference>
<evidence type="ECO:0000256" key="3">
    <source>
        <dbReference type="ARBA" id="ARBA00022448"/>
    </source>
</evidence>
<comment type="similarity">
    <text evidence="2">Belongs to the TonB-dependent receptor family. Hemoglobin/haptoglobin binding protein subfamily.</text>
</comment>
<dbReference type="PROSITE" id="PS52016">
    <property type="entry name" value="TONB_DEPENDENT_REC_3"/>
    <property type="match status" value="1"/>
</dbReference>
<dbReference type="PANTHER" id="PTHR30069:SF29">
    <property type="entry name" value="HEMOGLOBIN AND HEMOGLOBIN-HAPTOGLOBIN-BINDING PROTEIN 1-RELATED"/>
    <property type="match status" value="1"/>
</dbReference>
<evidence type="ECO:0000256" key="11">
    <source>
        <dbReference type="PROSITE-ProRule" id="PRU01360"/>
    </source>
</evidence>
<evidence type="ECO:0000256" key="8">
    <source>
        <dbReference type="ARBA" id="ARBA00023136"/>
    </source>
</evidence>
<dbReference type="GO" id="GO:0044718">
    <property type="term" value="P:siderophore transmembrane transport"/>
    <property type="evidence" value="ECO:0007669"/>
    <property type="project" value="TreeGrafter"/>
</dbReference>
<feature type="signal peptide" evidence="13">
    <location>
        <begin position="1"/>
        <end position="21"/>
    </location>
</feature>
<dbReference type="GeneID" id="95567472"/>
<gene>
    <name evidence="16" type="ORF">VISI1226_04849</name>
</gene>
<evidence type="ECO:0000256" key="9">
    <source>
        <dbReference type="ARBA" id="ARBA00023170"/>
    </source>
</evidence>
<dbReference type="CDD" id="cd01347">
    <property type="entry name" value="ligand_gated_channel"/>
    <property type="match status" value="1"/>
</dbReference>
<evidence type="ECO:0000256" key="4">
    <source>
        <dbReference type="ARBA" id="ARBA00022452"/>
    </source>
</evidence>